<dbReference type="eggNOG" id="COG2348">
    <property type="taxonomic scope" value="Bacteria"/>
</dbReference>
<dbReference type="InterPro" id="IPR038740">
    <property type="entry name" value="BioF2-like_GNAT_dom"/>
</dbReference>
<dbReference type="Gene3D" id="3.40.630.30">
    <property type="match status" value="1"/>
</dbReference>
<accession>A3SJ06</accession>
<protein>
    <recommendedName>
        <fullName evidence="1">BioF2-like acetyltransferase domain-containing protein</fullName>
    </recommendedName>
</protein>
<reference evidence="2 3" key="1">
    <citation type="submission" date="2005-12" db="EMBL/GenBank/DDBJ databases">
        <authorList>
            <person name="Moran M.A."/>
            <person name="Ferriera S."/>
            <person name="Johnson J."/>
            <person name="Kravitz S."/>
            <person name="Halpern A."/>
            <person name="Remington K."/>
            <person name="Beeson K."/>
            <person name="Tran B."/>
            <person name="Rogers Y.-H."/>
            <person name="Friedman R."/>
            <person name="Venter J.C."/>
        </authorList>
    </citation>
    <scope>NUCLEOTIDE SEQUENCE [LARGE SCALE GENOMIC DNA]</scope>
    <source>
        <strain evidence="3">ATCC BAA-591 / DSM 15170 / ISM</strain>
    </source>
</reference>
<dbReference type="HOGENOM" id="CLU_062815_0_0_5"/>
<dbReference type="Pfam" id="PF13480">
    <property type="entry name" value="Acetyltransf_6"/>
    <property type="match status" value="1"/>
</dbReference>
<feature type="domain" description="BioF2-like acetyltransferase" evidence="1">
    <location>
        <begin position="155"/>
        <end position="278"/>
    </location>
</feature>
<evidence type="ECO:0000313" key="3">
    <source>
        <dbReference type="Proteomes" id="UP000005954"/>
    </source>
</evidence>
<evidence type="ECO:0000313" key="2">
    <source>
        <dbReference type="EMBL" id="EAP77337.1"/>
    </source>
</evidence>
<dbReference type="EMBL" id="AALY01000001">
    <property type="protein sequence ID" value="EAP77337.1"/>
    <property type="molecule type" value="Genomic_DNA"/>
</dbReference>
<organism evidence="2 3">
    <name type="scientific">Roseovarius nubinhibens (strain ATCC BAA-591 / DSM 15170 / ISM)</name>
    <dbReference type="NCBI Taxonomy" id="89187"/>
    <lineage>
        <taxon>Bacteria</taxon>
        <taxon>Pseudomonadati</taxon>
        <taxon>Pseudomonadota</taxon>
        <taxon>Alphaproteobacteria</taxon>
        <taxon>Rhodobacterales</taxon>
        <taxon>Roseobacteraceae</taxon>
        <taxon>Roseovarius</taxon>
    </lineage>
</organism>
<keyword evidence="3" id="KW-1185">Reference proteome</keyword>
<comment type="caution">
    <text evidence="2">The sequence shown here is derived from an EMBL/GenBank/DDBJ whole genome shotgun (WGS) entry which is preliminary data.</text>
</comment>
<sequence length="333" mass="37864">MSDVKIRQSAYQALCETEASIPLFSQAWWLDAAVGPEAWDVALVRKGERIEAALPFYVRQRFGITVLTVPNLTPALGPWLRPYAGKSNKRIARQKSLLTDLFQSLPPHDLYQQNWHVDQQNWQPLYWKGYEQSTGYTYRLEDLSDTDAIWRAMDQNNRNDIRKARDREGVRIRQAVSTKEAVDVCGKTFERQGLSVPYSESYVESLVSAAERHGAVDLLVAEGQSCELHAAAIIVYGPDTAYYIMGGGDPEHRNSGAASLILWEAIQRSSERVKIFDFEGSMIEPIERFFRGFGGRQTPYMSIRRAASWKGQAYLGLQRLKQVRRMRHSGVGK</sequence>
<dbReference type="PANTHER" id="PTHR36174">
    <property type="entry name" value="LIPID II:GLYCINE GLYCYLTRANSFERASE"/>
    <property type="match status" value="1"/>
</dbReference>
<proteinExistence type="predicted"/>
<dbReference type="Proteomes" id="UP000005954">
    <property type="component" value="Unassembled WGS sequence"/>
</dbReference>
<dbReference type="AlphaFoldDB" id="A3SJ06"/>
<gene>
    <name evidence="2" type="ORF">ISM_03570</name>
</gene>
<evidence type="ECO:0000259" key="1">
    <source>
        <dbReference type="Pfam" id="PF13480"/>
    </source>
</evidence>
<dbReference type="SUPFAM" id="SSF55729">
    <property type="entry name" value="Acyl-CoA N-acyltransferases (Nat)"/>
    <property type="match status" value="1"/>
</dbReference>
<dbReference type="STRING" id="89187.ISM_03570"/>
<name>A3SJ06_ROSNI</name>
<dbReference type="RefSeq" id="WP_009812738.1">
    <property type="nucleotide sequence ID" value="NZ_CH724156.1"/>
</dbReference>
<dbReference type="InterPro" id="IPR016181">
    <property type="entry name" value="Acyl_CoA_acyltransferase"/>
</dbReference>
<dbReference type="PANTHER" id="PTHR36174:SF1">
    <property type="entry name" value="LIPID II:GLYCINE GLYCYLTRANSFERASE"/>
    <property type="match status" value="1"/>
</dbReference>
<dbReference type="InterPro" id="IPR050644">
    <property type="entry name" value="PG_Glycine_Bridge_Synth"/>
</dbReference>
<dbReference type="OrthoDB" id="116151at2"/>